<protein>
    <submittedName>
        <fullName evidence="1">Uncharacterized protein</fullName>
    </submittedName>
</protein>
<comment type="caution">
    <text evidence="1">The sequence shown here is derived from an EMBL/GenBank/DDBJ whole genome shotgun (WGS) entry which is preliminary data.</text>
</comment>
<sequence length="104" mass="11648">MKRRTQLLLPFAQHFLLRILSKSHLSAGEIRGIRLRKEEGVGDICGALIDKRAAIKASERESSTPPPGTAGRVDHRIRLWVTPTAKNATINHSAEAQRFRSLLR</sequence>
<keyword evidence="2" id="KW-1185">Reference proteome</keyword>
<dbReference type="EMBL" id="BGPR01055511">
    <property type="protein sequence ID" value="GBO32066.1"/>
    <property type="molecule type" value="Genomic_DNA"/>
</dbReference>
<dbReference type="AlphaFoldDB" id="A0A4Y2W6G7"/>
<reference evidence="1 2" key="1">
    <citation type="journal article" date="2019" name="Sci. Rep.">
        <title>Orb-weaving spider Araneus ventricosus genome elucidates the spidroin gene catalogue.</title>
        <authorList>
            <person name="Kono N."/>
            <person name="Nakamura H."/>
            <person name="Ohtoshi R."/>
            <person name="Moran D.A.P."/>
            <person name="Shinohara A."/>
            <person name="Yoshida Y."/>
            <person name="Fujiwara M."/>
            <person name="Mori M."/>
            <person name="Tomita M."/>
            <person name="Arakawa K."/>
        </authorList>
    </citation>
    <scope>NUCLEOTIDE SEQUENCE [LARGE SCALE GENOMIC DNA]</scope>
</reference>
<evidence type="ECO:0000313" key="2">
    <source>
        <dbReference type="Proteomes" id="UP000499080"/>
    </source>
</evidence>
<evidence type="ECO:0000313" key="1">
    <source>
        <dbReference type="EMBL" id="GBO32066.1"/>
    </source>
</evidence>
<gene>
    <name evidence="1" type="ORF">AVEN_149730_1</name>
</gene>
<name>A0A4Y2W6G7_ARAVE</name>
<proteinExistence type="predicted"/>
<dbReference type="Proteomes" id="UP000499080">
    <property type="component" value="Unassembled WGS sequence"/>
</dbReference>
<organism evidence="1 2">
    <name type="scientific">Araneus ventricosus</name>
    <name type="common">Orbweaver spider</name>
    <name type="synonym">Epeira ventricosa</name>
    <dbReference type="NCBI Taxonomy" id="182803"/>
    <lineage>
        <taxon>Eukaryota</taxon>
        <taxon>Metazoa</taxon>
        <taxon>Ecdysozoa</taxon>
        <taxon>Arthropoda</taxon>
        <taxon>Chelicerata</taxon>
        <taxon>Arachnida</taxon>
        <taxon>Araneae</taxon>
        <taxon>Araneomorphae</taxon>
        <taxon>Entelegynae</taxon>
        <taxon>Araneoidea</taxon>
        <taxon>Araneidae</taxon>
        <taxon>Araneus</taxon>
    </lineage>
</organism>
<accession>A0A4Y2W6G7</accession>